<evidence type="ECO:0000256" key="1">
    <source>
        <dbReference type="SAM" id="SignalP"/>
    </source>
</evidence>
<protein>
    <recommendedName>
        <fullName evidence="4">Secreted protein</fullName>
    </recommendedName>
</protein>
<evidence type="ECO:0000313" key="3">
    <source>
        <dbReference type="Proteomes" id="UP000094527"/>
    </source>
</evidence>
<comment type="caution">
    <text evidence="2">The sequence shown here is derived from an EMBL/GenBank/DDBJ whole genome shotgun (WGS) entry which is preliminary data.</text>
</comment>
<accession>A0A1D2N3P6</accession>
<keyword evidence="1" id="KW-0732">Signal</keyword>
<feature type="signal peptide" evidence="1">
    <location>
        <begin position="1"/>
        <end position="22"/>
    </location>
</feature>
<sequence>MHLTKLLFQVITLIAAMSNCGAHNGQANCQNITCEDPPKTASCYVVEPSDTSIPRPQGKYADCCPLWKCKEANKKDFFTFHGLIDNTKKNRGGNEIVSYGSTLGNGADDILNVVSSLATGNHAAFAFASSDGSPPPNTKDLFAEFEKAFKGFSFK</sequence>
<evidence type="ECO:0000313" key="2">
    <source>
        <dbReference type="EMBL" id="ODM99907.1"/>
    </source>
</evidence>
<dbReference type="AlphaFoldDB" id="A0A1D2N3P6"/>
<gene>
    <name evidence="2" type="ORF">Ocin01_06771</name>
</gene>
<dbReference type="STRING" id="48709.A0A1D2N3P6"/>
<name>A0A1D2N3P6_ORCCI</name>
<dbReference type="Proteomes" id="UP000094527">
    <property type="component" value="Unassembled WGS sequence"/>
</dbReference>
<reference evidence="2 3" key="1">
    <citation type="journal article" date="2016" name="Genome Biol. Evol.">
        <title>Gene Family Evolution Reflects Adaptation to Soil Environmental Stressors in the Genome of the Collembolan Orchesella cincta.</title>
        <authorList>
            <person name="Faddeeva-Vakhrusheva A."/>
            <person name="Derks M.F."/>
            <person name="Anvar S.Y."/>
            <person name="Agamennone V."/>
            <person name="Suring W."/>
            <person name="Smit S."/>
            <person name="van Straalen N.M."/>
            <person name="Roelofs D."/>
        </authorList>
    </citation>
    <scope>NUCLEOTIDE SEQUENCE [LARGE SCALE GENOMIC DNA]</scope>
    <source>
        <tissue evidence="2">Mixed pool</tissue>
    </source>
</reference>
<feature type="chain" id="PRO_5008904989" description="Secreted protein" evidence="1">
    <location>
        <begin position="23"/>
        <end position="155"/>
    </location>
</feature>
<dbReference type="EMBL" id="LJIJ01000247">
    <property type="protein sequence ID" value="ODM99907.1"/>
    <property type="molecule type" value="Genomic_DNA"/>
</dbReference>
<organism evidence="2 3">
    <name type="scientific">Orchesella cincta</name>
    <name type="common">Springtail</name>
    <name type="synonym">Podura cincta</name>
    <dbReference type="NCBI Taxonomy" id="48709"/>
    <lineage>
        <taxon>Eukaryota</taxon>
        <taxon>Metazoa</taxon>
        <taxon>Ecdysozoa</taxon>
        <taxon>Arthropoda</taxon>
        <taxon>Hexapoda</taxon>
        <taxon>Collembola</taxon>
        <taxon>Entomobryomorpha</taxon>
        <taxon>Entomobryoidea</taxon>
        <taxon>Orchesellidae</taxon>
        <taxon>Orchesellinae</taxon>
        <taxon>Orchesella</taxon>
    </lineage>
</organism>
<proteinExistence type="predicted"/>
<keyword evidence="3" id="KW-1185">Reference proteome</keyword>
<evidence type="ECO:0008006" key="4">
    <source>
        <dbReference type="Google" id="ProtNLM"/>
    </source>
</evidence>